<sequence length="375" mass="43617">MHKSTVIRNIHPIGQGGFASEYHVEHNKLIIYDCGYMSPRVSQRNKSLVYNNLPDCDIEVLFISHFDHDHISLIPYLKQIRKIKNVVIPLVPWNNILSQLIENEEEKQLMKDPRSFFNNNIFDNKPRIIRVKPFNREPLGEIEAVIIDDNSSDTDIPSGRKLIIPSTNWEYIPFNIYYQQRSKQFQEICSEYGINNEQLSDADYLFDKSVLKNIKDAYKRVDGGINQNSMIVYSGITQNHICSKIIGTAYFRCECDYYFRNCHRKYFYVCDYHKPACLYTGDWDCSEIDSVFKYIKDRKNMIGLIQIPHHGAKNNFNDKLIIDENVSFFVQFGNKNPYGHPSLSVLSSIACKINYGTIYKVTENGDSALQQIITI</sequence>
<gene>
    <name evidence="2" type="ORF">HMPREF9723_01393</name>
</gene>
<dbReference type="AlphaFoldDB" id="A0A0F6MQF0"/>
<proteinExistence type="predicted"/>
<evidence type="ECO:0000313" key="2">
    <source>
        <dbReference type="EMBL" id="EMB21620.1"/>
    </source>
</evidence>
<evidence type="ECO:0000259" key="1">
    <source>
        <dbReference type="Pfam" id="PF00753"/>
    </source>
</evidence>
<name>A0A0F6MQF0_TREDN</name>
<dbReference type="EMBL" id="AGDY01000006">
    <property type="protein sequence ID" value="EMB21620.1"/>
    <property type="molecule type" value="Genomic_DNA"/>
</dbReference>
<feature type="domain" description="Metallo-beta-lactamase" evidence="1">
    <location>
        <begin position="26"/>
        <end position="89"/>
    </location>
</feature>
<dbReference type="RefSeq" id="WP_002692160.1">
    <property type="nucleotide sequence ID" value="NZ_CM001797.1"/>
</dbReference>
<dbReference type="PATRIC" id="fig|999434.4.peg.1445"/>
<dbReference type="Proteomes" id="UP000011701">
    <property type="component" value="Chromosome"/>
</dbReference>
<dbReference type="Pfam" id="PF00753">
    <property type="entry name" value="Lactamase_B"/>
    <property type="match status" value="1"/>
</dbReference>
<dbReference type="Gene3D" id="3.60.15.10">
    <property type="entry name" value="Ribonuclease Z/Hydroxyacylglutathione hydrolase-like"/>
    <property type="match status" value="1"/>
</dbReference>
<organism evidence="2">
    <name type="scientific">Treponema denticola OTK</name>
    <dbReference type="NCBI Taxonomy" id="999434"/>
    <lineage>
        <taxon>Bacteria</taxon>
        <taxon>Pseudomonadati</taxon>
        <taxon>Spirochaetota</taxon>
        <taxon>Spirochaetia</taxon>
        <taxon>Spirochaetales</taxon>
        <taxon>Treponemataceae</taxon>
        <taxon>Treponema</taxon>
    </lineage>
</organism>
<dbReference type="InterPro" id="IPR036866">
    <property type="entry name" value="RibonucZ/Hydroxyglut_hydro"/>
</dbReference>
<comment type="caution">
    <text evidence="2">The sequence shown here is derived from an EMBL/GenBank/DDBJ whole genome shotgun (WGS) entry which is preliminary data.</text>
</comment>
<dbReference type="SUPFAM" id="SSF56281">
    <property type="entry name" value="Metallo-hydrolase/oxidoreductase"/>
    <property type="match status" value="1"/>
</dbReference>
<protein>
    <recommendedName>
        <fullName evidence="1">Metallo-beta-lactamase domain-containing protein</fullName>
    </recommendedName>
</protein>
<dbReference type="HOGENOM" id="CLU_042402_1_0_12"/>
<reference evidence="2" key="1">
    <citation type="submission" date="2012-01" db="EMBL/GenBank/DDBJ databases">
        <title>The Genome Sequence of Treponema denticola OTK.</title>
        <authorList>
            <consortium name="The Broad Institute Genome Sequencing Platform"/>
            <person name="Earl A."/>
            <person name="Ward D."/>
            <person name="Feldgarden M."/>
            <person name="Gevers D."/>
            <person name="Blanton J.M."/>
            <person name="Fenno C.J."/>
            <person name="Baranova O.V."/>
            <person name="Mathney J."/>
            <person name="Dewhirst F.E."/>
            <person name="Izard J."/>
            <person name="Young S.K."/>
            <person name="Zeng Q."/>
            <person name="Gargeya S."/>
            <person name="Fitzgerald M."/>
            <person name="Haas B."/>
            <person name="Abouelleil A."/>
            <person name="Alvarado L."/>
            <person name="Arachchi H.M."/>
            <person name="Berlin A."/>
            <person name="Chapman S.B."/>
            <person name="Gearin G."/>
            <person name="Goldberg J."/>
            <person name="Griggs A."/>
            <person name="Gujja S."/>
            <person name="Hansen M."/>
            <person name="Heiman D."/>
            <person name="Howarth C."/>
            <person name="Larimer J."/>
            <person name="Lui A."/>
            <person name="MacDonald P.J.P."/>
            <person name="McCowen C."/>
            <person name="Montmayeur A."/>
            <person name="Murphy C."/>
            <person name="Neiman D."/>
            <person name="Pearson M."/>
            <person name="Priest M."/>
            <person name="Roberts A."/>
            <person name="Saif S."/>
            <person name="Shea T."/>
            <person name="Sisk P."/>
            <person name="Stolte C."/>
            <person name="Sykes S."/>
            <person name="Wortman J."/>
            <person name="Nusbaum C."/>
            <person name="Birren B."/>
        </authorList>
    </citation>
    <scope>NUCLEOTIDE SEQUENCE [LARGE SCALE GENOMIC DNA]</scope>
    <source>
        <strain evidence="2">OTK</strain>
    </source>
</reference>
<accession>A0A0F6MQF0</accession>
<dbReference type="InterPro" id="IPR001279">
    <property type="entry name" value="Metallo-B-lactamas"/>
</dbReference>